<dbReference type="SUPFAM" id="SSF46689">
    <property type="entry name" value="Homeodomain-like"/>
    <property type="match status" value="1"/>
</dbReference>
<reference evidence="5 6" key="1">
    <citation type="journal article" date="2016" name="Microbes Environ.">
        <title>Phylogenetically diverse aerobic anoxygenic phototrophic bacteria isolated from epilithic biofilms in Tama river, Japan.</title>
        <authorList>
            <person name="Hirose S."/>
            <person name="Matsuura K."/>
            <person name="Haruta S."/>
        </authorList>
    </citation>
    <scope>NUCLEOTIDE SEQUENCE [LARGE SCALE GENOMIC DNA]</scope>
    <source>
        <strain evidence="5 6">S08</strain>
    </source>
</reference>
<evidence type="ECO:0000256" key="2">
    <source>
        <dbReference type="ARBA" id="ARBA00023125"/>
    </source>
</evidence>
<evidence type="ECO:0000313" key="6">
    <source>
        <dbReference type="Proteomes" id="UP000831327"/>
    </source>
</evidence>
<keyword evidence="1" id="KW-0805">Transcription regulation</keyword>
<dbReference type="EMBL" id="AP025637">
    <property type="protein sequence ID" value="BDG71938.1"/>
    <property type="molecule type" value="Genomic_DNA"/>
</dbReference>
<dbReference type="PANTHER" id="PTHR46796">
    <property type="entry name" value="HTH-TYPE TRANSCRIPTIONAL ACTIVATOR RHAS-RELATED"/>
    <property type="match status" value="1"/>
</dbReference>
<protein>
    <recommendedName>
        <fullName evidence="4">HTH araC/xylS-type domain-containing protein</fullName>
    </recommendedName>
</protein>
<keyword evidence="2" id="KW-0238">DNA-binding</keyword>
<dbReference type="Proteomes" id="UP000831327">
    <property type="component" value="Chromosome"/>
</dbReference>
<name>A0ABM7Y2A7_9PROT</name>
<evidence type="ECO:0000259" key="4">
    <source>
        <dbReference type="PROSITE" id="PS01124"/>
    </source>
</evidence>
<keyword evidence="3" id="KW-0804">Transcription</keyword>
<evidence type="ECO:0000256" key="3">
    <source>
        <dbReference type="ARBA" id="ARBA00023163"/>
    </source>
</evidence>
<dbReference type="SMART" id="SM00342">
    <property type="entry name" value="HTH_ARAC"/>
    <property type="match status" value="1"/>
</dbReference>
<dbReference type="Gene3D" id="1.10.10.60">
    <property type="entry name" value="Homeodomain-like"/>
    <property type="match status" value="1"/>
</dbReference>
<dbReference type="Pfam" id="PF12833">
    <property type="entry name" value="HTH_18"/>
    <property type="match status" value="1"/>
</dbReference>
<keyword evidence="6" id="KW-1185">Reference proteome</keyword>
<gene>
    <name evidence="5" type="ORF">Rmf_18670</name>
</gene>
<feature type="domain" description="HTH araC/xylS-type" evidence="4">
    <location>
        <begin position="160"/>
        <end position="259"/>
    </location>
</feature>
<dbReference type="InterPro" id="IPR009057">
    <property type="entry name" value="Homeodomain-like_sf"/>
</dbReference>
<dbReference type="InterPro" id="IPR020449">
    <property type="entry name" value="Tscrpt_reg_AraC-type_HTH"/>
</dbReference>
<dbReference type="PROSITE" id="PS01124">
    <property type="entry name" value="HTH_ARAC_FAMILY_2"/>
    <property type="match status" value="1"/>
</dbReference>
<dbReference type="PANTHER" id="PTHR46796:SF6">
    <property type="entry name" value="ARAC SUBFAMILY"/>
    <property type="match status" value="1"/>
</dbReference>
<evidence type="ECO:0000256" key="1">
    <source>
        <dbReference type="ARBA" id="ARBA00023015"/>
    </source>
</evidence>
<dbReference type="PRINTS" id="PR00032">
    <property type="entry name" value="HTHARAC"/>
</dbReference>
<accession>A0ABM7Y2A7</accession>
<dbReference type="InterPro" id="IPR050204">
    <property type="entry name" value="AraC_XylS_family_regulators"/>
</dbReference>
<dbReference type="InterPro" id="IPR018060">
    <property type="entry name" value="HTH_AraC"/>
</dbReference>
<organism evidence="5 6">
    <name type="scientific">Roseomonas fluvialis</name>
    <dbReference type="NCBI Taxonomy" id="1750527"/>
    <lineage>
        <taxon>Bacteria</taxon>
        <taxon>Pseudomonadati</taxon>
        <taxon>Pseudomonadota</taxon>
        <taxon>Alphaproteobacteria</taxon>
        <taxon>Acetobacterales</taxon>
        <taxon>Roseomonadaceae</taxon>
        <taxon>Roseomonas</taxon>
    </lineage>
</organism>
<sequence>MYYHAVLPPYDYSRSQARIRRDSLDHWIIGICRRGTQRQRSGNAEVTFDLGVPYVLTMARPFEAQREGAEIEWASLFVARDSMPELEPLFSATLYRPLAGPAGRLLATYLETMQEVSQNLRASEIAHLETATRALLAAALEGSRDALEAACPQIEHLQLSRIKRLIRANLGSATLGPGRLCAMGGVSRSALYRLFEPLGGVACYIQRERLRCAYRLLTDPHDRRGIAQMAEAVGFFEPSSFSRSFRAHFGATPRELRMAALEGRGTLPHAAFNAPGQGPSSVSEILHRL</sequence>
<proteinExistence type="predicted"/>
<evidence type="ECO:0000313" key="5">
    <source>
        <dbReference type="EMBL" id="BDG71938.1"/>
    </source>
</evidence>